<evidence type="ECO:0000313" key="2">
    <source>
        <dbReference type="Proteomes" id="UP001432322"/>
    </source>
</evidence>
<accession>A0AAV5VQW2</accession>
<evidence type="ECO:0000313" key="1">
    <source>
        <dbReference type="EMBL" id="GMT20427.1"/>
    </source>
</evidence>
<dbReference type="EMBL" id="BTSY01000003">
    <property type="protein sequence ID" value="GMT20427.1"/>
    <property type="molecule type" value="Genomic_DNA"/>
</dbReference>
<keyword evidence="2" id="KW-1185">Reference proteome</keyword>
<dbReference type="AlphaFoldDB" id="A0AAV5VQW2"/>
<sequence length="136" mass="14863">MASGGHLAQLSRHVHCTVEETTATMLGPLVNLLDVVRHANVELEVVIGPARLALSLLVQILYAKSEFHIIVIVGRYEVLPAHTRLIAVVRLEILNDERLRYRTNLSFAVETGPGYGLDVLRFIVEGSGKGSALITV</sequence>
<proteinExistence type="predicted"/>
<feature type="non-terminal residue" evidence="1">
    <location>
        <position position="136"/>
    </location>
</feature>
<reference evidence="1" key="1">
    <citation type="submission" date="2023-10" db="EMBL/GenBank/DDBJ databases">
        <title>Genome assembly of Pristionchus species.</title>
        <authorList>
            <person name="Yoshida K."/>
            <person name="Sommer R.J."/>
        </authorList>
    </citation>
    <scope>NUCLEOTIDE SEQUENCE</scope>
    <source>
        <strain evidence="1">RS5133</strain>
    </source>
</reference>
<gene>
    <name evidence="1" type="ORF">PFISCL1PPCAC_11724</name>
</gene>
<dbReference type="Proteomes" id="UP001432322">
    <property type="component" value="Unassembled WGS sequence"/>
</dbReference>
<comment type="caution">
    <text evidence="1">The sequence shown here is derived from an EMBL/GenBank/DDBJ whole genome shotgun (WGS) entry which is preliminary data.</text>
</comment>
<organism evidence="1 2">
    <name type="scientific">Pristionchus fissidentatus</name>
    <dbReference type="NCBI Taxonomy" id="1538716"/>
    <lineage>
        <taxon>Eukaryota</taxon>
        <taxon>Metazoa</taxon>
        <taxon>Ecdysozoa</taxon>
        <taxon>Nematoda</taxon>
        <taxon>Chromadorea</taxon>
        <taxon>Rhabditida</taxon>
        <taxon>Rhabditina</taxon>
        <taxon>Diplogasteromorpha</taxon>
        <taxon>Diplogasteroidea</taxon>
        <taxon>Neodiplogasteridae</taxon>
        <taxon>Pristionchus</taxon>
    </lineage>
</organism>
<protein>
    <submittedName>
        <fullName evidence="1">Uncharacterized protein</fullName>
    </submittedName>
</protein>
<name>A0AAV5VQW2_9BILA</name>